<name>W7XCD4_TETTS</name>
<protein>
    <submittedName>
        <fullName evidence="4">Transmembrane protein, putative</fullName>
    </submittedName>
</protein>
<evidence type="ECO:0000256" key="1">
    <source>
        <dbReference type="SAM" id="MobiDB-lite"/>
    </source>
</evidence>
<evidence type="ECO:0000256" key="2">
    <source>
        <dbReference type="SAM" id="Phobius"/>
    </source>
</evidence>
<feature type="compositionally biased region" description="Basic and acidic residues" evidence="1">
    <location>
        <begin position="1459"/>
        <end position="1471"/>
    </location>
</feature>
<dbReference type="InterPro" id="IPR009030">
    <property type="entry name" value="Growth_fac_rcpt_cys_sf"/>
</dbReference>
<keyword evidence="3" id="KW-0732">Signal</keyword>
<feature type="region of interest" description="Disordered" evidence="1">
    <location>
        <begin position="1437"/>
        <end position="1471"/>
    </location>
</feature>
<sequence length="1662" mass="193097">MFILPFLLFATFHLSLQNSFKEHAQGDIQLPIQKRQLQSCPQFCDVCDDSGYCLQCCNCDLRVLPTCDCQMGYYDFEGSCLPCKEGCMSCTSADSCLECQSTYIKDPSTNNCICDISNEAGDCKNPDEGFLIYYSRFMNDFKSIEVIFNQMINIIGVDLIEQFQAQSSTNCQILDSQTISIYQGSAYTCFIDSLRRNRFIISFSSLSQSLDQNKFFSNPIIDQTKINIQNKQNEIEVKKIYNLEKKVGDQHHSRQKICYFNYKNLMSNPKQDQIITSFSYFDNNFENMINYLQATITSPQQYTGIQLDIMGQTIQLSNYLQIIQEGPITISLQCQLFDIITIDTATVQITFQQSPNKNIFISSLIYYQNIIQGRYDQKIQQSLNFNVLQDYQLKIQTLPQIIDTQIIQLTEASNLFTINLPAYSAKYTETIYIMQQVIDKTGTVVAQQNIAYLNHNIQYIPNLTQTLTNINPQNDLWIDVDITQFQLAESNKIDPKYVSQSWFCVDANNNPCLNASQQPLQIIQLSNKMKVKKNQLSFNTIYFFFYQLQSNNFQYSSQYQKFSVDTGLTYAYATIQGQQSSGHINLQDILSIIIYIHTDFPYQIEKALYTINLVQNGQKKILTSTSNQFSVQIQDYFPNPDFSQKPTELIISYSIYDYYFKQNILMQDPSNPVILEISSPDQLQIEINPLNYIAFTELITIQSTSSTSKIFQFFYYNNAQDREFELQNPYQTTRKLLSLDQPDQHITSYLPFGDVVIMLLGFNPDIYQYTNVTYVLPVKDNNFNPQSYINYIQEKYKKAQSYQQQSQLTKEIFVYQTMIEAIEQYEKKDNIVDQVVSQIKQNILLRLQNNIWQNQIDQIFNLSGEITLRMIRTKIQLDSLLFNKIVDQTVNRIKKLNQSIQQIQSYLNQKLKFQYQESFRITIQTYMELVKISGNSGQISEQSMIQNTVNAMGGLSILLHTNQSPIKLFTSAALIQVEKYDDILFMSNYFQQLTTVDKNSFLNQNQFYILTQSWPNNTFLFRDELEVYNEKYMMLANKTTLNLLQTTYSIKIPTVIPILFSKNEDSRRRFLQQEQDSNIPSDFVITFSNITEQEQLKCIQRSNSGQWVSKSCKTNLVINGHQRQIECICKTPDVTSIIADAEALLNNENLSNIFSESGIEGLLNLKNWYEYVAIWTIFGLNIFYVCLACIARKFDKRDNLKISDLQQHETQKEQEVLNKETKQNEKVFILIKARKSTFLRLSNTLENGKKILQKQQLEQEKVNNVCDNAILQSQIKEQELTEVQSCQIQDKSKFSIQSLRQIENHHETTINKNLSQKPTCDQLCGEKQTNISINIQNNSYLKPIQCIFAAKEDEFISKNIKIHQQGEDKDSHSKILCSKLQIDKSHELSEEGKKENIIESQHSIQLKYHLNDGKISPKNKNQHHMTDDSFIQSKIKDDQIQQRNSNENVEQDYNQTKGSDQDKQTQKEEKKKLKKAKKELAKQKLIEYLNQEKVTFGILSFHQFFSIFFIYYESQSRVLRSSIFYNKMVWLLALNSIFGKNLSIVQILILSIVSSIVLWVVTLIISIFLDKKKFQKLGIFIVFSFCIFCYYSILVVISRSSAYESNIWVITYFSTLILNEFLFGMIKSTAQYFICKKVLQKIQNKHILSMLGAGLLLKTLSV</sequence>
<proteinExistence type="predicted"/>
<feature type="transmembrane region" description="Helical" evidence="2">
    <location>
        <begin position="1494"/>
        <end position="1512"/>
    </location>
</feature>
<feature type="compositionally biased region" description="Polar residues" evidence="1">
    <location>
        <begin position="1443"/>
        <end position="1458"/>
    </location>
</feature>
<feature type="transmembrane region" description="Helical" evidence="2">
    <location>
        <begin position="1609"/>
        <end position="1626"/>
    </location>
</feature>
<reference evidence="5" key="1">
    <citation type="journal article" date="2006" name="PLoS Biol.">
        <title>Macronuclear genome sequence of the ciliate Tetrahymena thermophila, a model eukaryote.</title>
        <authorList>
            <person name="Eisen J.A."/>
            <person name="Coyne R.S."/>
            <person name="Wu M."/>
            <person name="Wu D."/>
            <person name="Thiagarajan M."/>
            <person name="Wortman J.R."/>
            <person name="Badger J.H."/>
            <person name="Ren Q."/>
            <person name="Amedeo P."/>
            <person name="Jones K.M."/>
            <person name="Tallon L.J."/>
            <person name="Delcher A.L."/>
            <person name="Salzberg S.L."/>
            <person name="Silva J.C."/>
            <person name="Haas B.J."/>
            <person name="Majoros W.H."/>
            <person name="Farzad M."/>
            <person name="Carlton J.M."/>
            <person name="Smith R.K. Jr."/>
            <person name="Garg J."/>
            <person name="Pearlman R.E."/>
            <person name="Karrer K.M."/>
            <person name="Sun L."/>
            <person name="Manning G."/>
            <person name="Elde N.C."/>
            <person name="Turkewitz A.P."/>
            <person name="Asai D.J."/>
            <person name="Wilkes D.E."/>
            <person name="Wang Y."/>
            <person name="Cai H."/>
            <person name="Collins K."/>
            <person name="Stewart B.A."/>
            <person name="Lee S.R."/>
            <person name="Wilamowska K."/>
            <person name="Weinberg Z."/>
            <person name="Ruzzo W.L."/>
            <person name="Wloga D."/>
            <person name="Gaertig J."/>
            <person name="Frankel J."/>
            <person name="Tsao C.-C."/>
            <person name="Gorovsky M.A."/>
            <person name="Keeling P.J."/>
            <person name="Waller R.F."/>
            <person name="Patron N.J."/>
            <person name="Cherry J.M."/>
            <person name="Stover N.A."/>
            <person name="Krieger C.J."/>
            <person name="del Toro C."/>
            <person name="Ryder H.F."/>
            <person name="Williamson S.C."/>
            <person name="Barbeau R.A."/>
            <person name="Hamilton E.P."/>
            <person name="Orias E."/>
        </authorList>
    </citation>
    <scope>NUCLEOTIDE SEQUENCE [LARGE SCALE GENOMIC DNA]</scope>
    <source>
        <strain evidence="5">SB210</strain>
    </source>
</reference>
<keyword evidence="2" id="KW-0472">Membrane</keyword>
<dbReference type="KEGG" id="tet:TTHERM_000491227"/>
<feature type="transmembrane region" description="Helical" evidence="2">
    <location>
        <begin position="1168"/>
        <end position="1191"/>
    </location>
</feature>
<gene>
    <name evidence="4" type="ORF">TTHERM_000491227</name>
</gene>
<dbReference type="SUPFAM" id="SSF57184">
    <property type="entry name" value="Growth factor receptor domain"/>
    <property type="match status" value="1"/>
</dbReference>
<keyword evidence="5" id="KW-1185">Reference proteome</keyword>
<feature type="chain" id="PRO_5004906706" evidence="3">
    <location>
        <begin position="18"/>
        <end position="1662"/>
    </location>
</feature>
<feature type="transmembrane region" description="Helical" evidence="2">
    <location>
        <begin position="1577"/>
        <end position="1597"/>
    </location>
</feature>
<dbReference type="Gene3D" id="1.20.1250.20">
    <property type="entry name" value="MFS general substrate transporter like domains"/>
    <property type="match status" value="1"/>
</dbReference>
<evidence type="ECO:0000313" key="5">
    <source>
        <dbReference type="Proteomes" id="UP000009168"/>
    </source>
</evidence>
<keyword evidence="2 4" id="KW-0812">Transmembrane</keyword>
<accession>W7XCD4</accession>
<dbReference type="Proteomes" id="UP000009168">
    <property type="component" value="Unassembled WGS sequence"/>
</dbReference>
<dbReference type="GeneID" id="24439252"/>
<keyword evidence="2" id="KW-1133">Transmembrane helix</keyword>
<feature type="transmembrane region" description="Helical" evidence="2">
    <location>
        <begin position="1544"/>
        <end position="1565"/>
    </location>
</feature>
<dbReference type="RefSeq" id="XP_012653268.1">
    <property type="nucleotide sequence ID" value="XM_012797814.1"/>
</dbReference>
<dbReference type="EMBL" id="GG662691">
    <property type="protein sequence ID" value="EWS74208.1"/>
    <property type="molecule type" value="Genomic_DNA"/>
</dbReference>
<organism evidence="4 5">
    <name type="scientific">Tetrahymena thermophila (strain SB210)</name>
    <dbReference type="NCBI Taxonomy" id="312017"/>
    <lineage>
        <taxon>Eukaryota</taxon>
        <taxon>Sar</taxon>
        <taxon>Alveolata</taxon>
        <taxon>Ciliophora</taxon>
        <taxon>Intramacronucleata</taxon>
        <taxon>Oligohymenophorea</taxon>
        <taxon>Hymenostomatida</taxon>
        <taxon>Tetrahymenina</taxon>
        <taxon>Tetrahymenidae</taxon>
        <taxon>Tetrahymena</taxon>
    </lineage>
</organism>
<evidence type="ECO:0000313" key="4">
    <source>
        <dbReference type="EMBL" id="EWS74208.1"/>
    </source>
</evidence>
<evidence type="ECO:0000256" key="3">
    <source>
        <dbReference type="SAM" id="SignalP"/>
    </source>
</evidence>
<feature type="signal peptide" evidence="3">
    <location>
        <begin position="1"/>
        <end position="17"/>
    </location>
</feature>
<dbReference type="InterPro" id="IPR036259">
    <property type="entry name" value="MFS_trans_sf"/>
</dbReference>
<dbReference type="InParanoid" id="W7XCD4"/>